<feature type="compositionally biased region" description="Polar residues" evidence="1">
    <location>
        <begin position="887"/>
        <end position="908"/>
    </location>
</feature>
<dbReference type="InterPro" id="IPR011009">
    <property type="entry name" value="Kinase-like_dom_sf"/>
</dbReference>
<keyword evidence="4" id="KW-1185">Reference proteome</keyword>
<feature type="region of interest" description="Disordered" evidence="1">
    <location>
        <begin position="680"/>
        <end position="741"/>
    </location>
</feature>
<feature type="domain" description="Protein kinase" evidence="2">
    <location>
        <begin position="39"/>
        <end position="382"/>
    </location>
</feature>
<comment type="caution">
    <text evidence="3">The sequence shown here is derived from an EMBL/GenBank/DDBJ whole genome shotgun (WGS) entry which is preliminary data.</text>
</comment>
<dbReference type="SMART" id="SM00220">
    <property type="entry name" value="S_TKc"/>
    <property type="match status" value="1"/>
</dbReference>
<dbReference type="PROSITE" id="PS50011">
    <property type="entry name" value="PROTEIN_KINASE_DOM"/>
    <property type="match status" value="1"/>
</dbReference>
<dbReference type="InterPro" id="IPR016024">
    <property type="entry name" value="ARM-type_fold"/>
</dbReference>
<gene>
    <name evidence="3" type="ORF">R1sor_018499</name>
</gene>
<organism evidence="3 4">
    <name type="scientific">Riccia sorocarpa</name>
    <dbReference type="NCBI Taxonomy" id="122646"/>
    <lineage>
        <taxon>Eukaryota</taxon>
        <taxon>Viridiplantae</taxon>
        <taxon>Streptophyta</taxon>
        <taxon>Embryophyta</taxon>
        <taxon>Marchantiophyta</taxon>
        <taxon>Marchantiopsida</taxon>
        <taxon>Marchantiidae</taxon>
        <taxon>Marchantiales</taxon>
        <taxon>Ricciaceae</taxon>
        <taxon>Riccia</taxon>
    </lineage>
</organism>
<dbReference type="SUPFAM" id="SSF48371">
    <property type="entry name" value="ARM repeat"/>
    <property type="match status" value="1"/>
</dbReference>
<feature type="compositionally biased region" description="Polar residues" evidence="1">
    <location>
        <begin position="718"/>
        <end position="741"/>
    </location>
</feature>
<dbReference type="Proteomes" id="UP001633002">
    <property type="component" value="Unassembled WGS sequence"/>
</dbReference>
<evidence type="ECO:0000313" key="3">
    <source>
        <dbReference type="EMBL" id="KAL3700477.1"/>
    </source>
</evidence>
<accession>A0ABD3ICL1</accession>
<dbReference type="InterPro" id="IPR011989">
    <property type="entry name" value="ARM-like"/>
</dbReference>
<evidence type="ECO:0000259" key="2">
    <source>
        <dbReference type="PROSITE" id="PS50011"/>
    </source>
</evidence>
<sequence>MSLDMKTFRQALAKTAAVIEKTVQSTVQEVTGPKPLQDYELLEQVGSGGPGLIWKLYAGRPRNKAMQIHYPEVCVWVLDKRSLIDLRLRAGISKAAEDAFLDIVRADAAQLMRLRHPGVVRVIQGLDESKSAMAMVTEPIFASVANVLGRLDNVTNSPKELQNLELGQLEIKHGLLQVAETLGFLHNNAHLIHRAISPEAVYITSSGAWKLAGFGFAVSSEQSTTDSSGLAFHYPDYDVDENVMPLQPLLEYAAPELTRQGGGARPSTDVFGLACVAFHLLTKRSLLQCNNNLRTVGVFSPSHERKDIWLALLLFSVSLYPVLCFFTHRIPRSLQYTSTLTYLSSENLEGIPSDLLPDLRRMLNPDELSRPSAMDFTSSLYFRNDTRLRALRFLDHMLERDNMQKSDFLKALGDMWTGFDARVLRYKVLLPLCAELRNEVMQPMVLPMVLTIAESQDKHDFMVSTLPSLLPVLNTAHGDTLLLLVKHAALLINKVGPEVLSTNVLPMIVRAYDDPDARMQEEVLRRTLAVTKQLDFPMLKETILPRVHGLALKTTVAAVRVNALLCLGELVQRLDKTAVDDVLQTLKRCTAVDHTAPTLMCTLGVASAIYKQFGIEYSAEHLLPLLCPLLVAQQLNLQQFAKYMHFVKEILRKIEEKRGLTVVEAEPVTLDVSTMALGTENKGSADDLRSKVNGTQNRKSSAWDAEDWESVTKEVKKTASNPDVSLSNSTAPSLNTSSHPVLKTSDSAAAFPPVSLSTSMVPEVPLADSSSSLSEPAPFEWPPRQSSVNVLGSKPLSESVSINVSTAAAPSDDFDPFADWPPRPTNVNVSGVSAEVSSSRGEQTKTTWSGSMGGPGDLSSNRGEPMRTSWSGGTGGPPMREIPQKILPSNLNDWSSSTIQNSAVQQGQPDFGDFFTGQGQTNTKPDVAPKKLAPPPPSGLGKGRGRNPIRGIGSPRSKSGSAKDPPNLLDLL</sequence>
<dbReference type="InterPro" id="IPR000719">
    <property type="entry name" value="Prot_kinase_dom"/>
</dbReference>
<dbReference type="Gene3D" id="3.30.200.20">
    <property type="entry name" value="Phosphorylase Kinase, domain 1"/>
    <property type="match status" value="1"/>
</dbReference>
<dbReference type="EMBL" id="JBJQOH010000001">
    <property type="protein sequence ID" value="KAL3700477.1"/>
    <property type="molecule type" value="Genomic_DNA"/>
</dbReference>
<dbReference type="Gene3D" id="1.25.10.10">
    <property type="entry name" value="Leucine-rich Repeat Variant"/>
    <property type="match status" value="1"/>
</dbReference>
<evidence type="ECO:0000313" key="4">
    <source>
        <dbReference type="Proteomes" id="UP001633002"/>
    </source>
</evidence>
<protein>
    <recommendedName>
        <fullName evidence="2">Protein kinase domain-containing protein</fullName>
    </recommendedName>
</protein>
<feature type="compositionally biased region" description="Polar residues" evidence="1">
    <location>
        <begin position="825"/>
        <end position="850"/>
    </location>
</feature>
<dbReference type="InterPro" id="IPR051177">
    <property type="entry name" value="CIK-Related_Protein"/>
</dbReference>
<dbReference type="SUPFAM" id="SSF56112">
    <property type="entry name" value="Protein kinase-like (PK-like)"/>
    <property type="match status" value="1"/>
</dbReference>
<dbReference type="AlphaFoldDB" id="A0ABD3ICL1"/>
<dbReference type="PANTHER" id="PTHR12984">
    <property type="entry name" value="SCY1-RELATED S/T PROTEIN KINASE-LIKE"/>
    <property type="match status" value="1"/>
</dbReference>
<proteinExistence type="predicted"/>
<dbReference type="Gene3D" id="1.10.510.10">
    <property type="entry name" value="Transferase(Phosphotransferase) domain 1"/>
    <property type="match status" value="1"/>
</dbReference>
<evidence type="ECO:0000256" key="1">
    <source>
        <dbReference type="SAM" id="MobiDB-lite"/>
    </source>
</evidence>
<dbReference type="Pfam" id="PF00069">
    <property type="entry name" value="Pkinase"/>
    <property type="match status" value="1"/>
</dbReference>
<dbReference type="PANTHER" id="PTHR12984:SF6">
    <property type="entry name" value="SCY1-LIKE PROTEIN 2"/>
    <property type="match status" value="1"/>
</dbReference>
<feature type="region of interest" description="Disordered" evidence="1">
    <location>
        <begin position="808"/>
        <end position="972"/>
    </location>
</feature>
<dbReference type="CDD" id="cd14011">
    <property type="entry name" value="PK_SCY1_like"/>
    <property type="match status" value="1"/>
</dbReference>
<name>A0ABD3ICL1_9MARC</name>
<feature type="region of interest" description="Disordered" evidence="1">
    <location>
        <begin position="766"/>
        <end position="787"/>
    </location>
</feature>
<reference evidence="3 4" key="1">
    <citation type="submission" date="2024-09" db="EMBL/GenBank/DDBJ databases">
        <title>Chromosome-scale assembly of Riccia sorocarpa.</title>
        <authorList>
            <person name="Paukszto L."/>
        </authorList>
    </citation>
    <scope>NUCLEOTIDE SEQUENCE [LARGE SCALE GENOMIC DNA]</scope>
    <source>
        <strain evidence="3">LP-2024</strain>
        <tissue evidence="3">Aerial parts of the thallus</tissue>
    </source>
</reference>